<reference evidence="1 2" key="1">
    <citation type="journal article" date="2012" name="Science">
        <title>The Paleozoic origin of enzymatic lignin decomposition reconstructed from 31 fungal genomes.</title>
        <authorList>
            <person name="Floudas D."/>
            <person name="Binder M."/>
            <person name="Riley R."/>
            <person name="Barry K."/>
            <person name="Blanchette R.A."/>
            <person name="Henrissat B."/>
            <person name="Martinez A.T."/>
            <person name="Otillar R."/>
            <person name="Spatafora J.W."/>
            <person name="Yadav J.S."/>
            <person name="Aerts A."/>
            <person name="Benoit I."/>
            <person name="Boyd A."/>
            <person name="Carlson A."/>
            <person name="Copeland A."/>
            <person name="Coutinho P.M."/>
            <person name="de Vries R.P."/>
            <person name="Ferreira P."/>
            <person name="Findley K."/>
            <person name="Foster B."/>
            <person name="Gaskell J."/>
            <person name="Glotzer D."/>
            <person name="Gorecki P."/>
            <person name="Heitman J."/>
            <person name="Hesse C."/>
            <person name="Hori C."/>
            <person name="Igarashi K."/>
            <person name="Jurgens J.A."/>
            <person name="Kallen N."/>
            <person name="Kersten P."/>
            <person name="Kohler A."/>
            <person name="Kuees U."/>
            <person name="Kumar T.K.A."/>
            <person name="Kuo A."/>
            <person name="LaButti K."/>
            <person name="Larrondo L.F."/>
            <person name="Lindquist E."/>
            <person name="Ling A."/>
            <person name="Lombard V."/>
            <person name="Lucas S."/>
            <person name="Lundell T."/>
            <person name="Martin R."/>
            <person name="McLaughlin D.J."/>
            <person name="Morgenstern I."/>
            <person name="Morin E."/>
            <person name="Murat C."/>
            <person name="Nagy L.G."/>
            <person name="Nolan M."/>
            <person name="Ohm R.A."/>
            <person name="Patyshakuliyeva A."/>
            <person name="Rokas A."/>
            <person name="Ruiz-Duenas F.J."/>
            <person name="Sabat G."/>
            <person name="Salamov A."/>
            <person name="Samejima M."/>
            <person name="Schmutz J."/>
            <person name="Slot J.C."/>
            <person name="St John F."/>
            <person name="Stenlid J."/>
            <person name="Sun H."/>
            <person name="Sun S."/>
            <person name="Syed K."/>
            <person name="Tsang A."/>
            <person name="Wiebenga A."/>
            <person name="Young D."/>
            <person name="Pisabarro A."/>
            <person name="Eastwood D.C."/>
            <person name="Martin F."/>
            <person name="Cullen D."/>
            <person name="Grigoriev I.V."/>
            <person name="Hibbett D.S."/>
        </authorList>
    </citation>
    <scope>NUCLEOTIDE SEQUENCE [LARGE SCALE GENOMIC DNA]</scope>
    <source>
        <strain evidence="1 2">MD-104</strain>
    </source>
</reference>
<gene>
    <name evidence="1" type="ORF">WOLCODRAFT_149441</name>
</gene>
<dbReference type="OrthoDB" id="2776971at2759"/>
<keyword evidence="2" id="KW-1185">Reference proteome</keyword>
<evidence type="ECO:0008006" key="3">
    <source>
        <dbReference type="Google" id="ProtNLM"/>
    </source>
</evidence>
<evidence type="ECO:0000313" key="2">
    <source>
        <dbReference type="Proteomes" id="UP000218811"/>
    </source>
</evidence>
<sequence>MGHSTKLLTPTQTVGDIFTNQLREDVSAKLTGVLAQASIGRIVLWGEWALMYYGVPVWDNHIHLLVPDDQLENAYKVLLAAGFKDSPPILIPMVNSLDPNIRWEELGCPAYRVVGDLCHGKTPLKILIQNYSAAASTFDDADPGSFEQCAGLAIPSLLLLGQSFLRTYFRLVSSKSESRTCGILGVWCASVKLSGYSPLGVDAMRDVPGIDDAMVLYWKRGY</sequence>
<name>A0A2H3JFC2_WOLCO</name>
<organism evidence="1 2">
    <name type="scientific">Wolfiporia cocos (strain MD-104)</name>
    <name type="common">Brown rot fungus</name>
    <dbReference type="NCBI Taxonomy" id="742152"/>
    <lineage>
        <taxon>Eukaryota</taxon>
        <taxon>Fungi</taxon>
        <taxon>Dikarya</taxon>
        <taxon>Basidiomycota</taxon>
        <taxon>Agaricomycotina</taxon>
        <taxon>Agaricomycetes</taxon>
        <taxon>Polyporales</taxon>
        <taxon>Phaeolaceae</taxon>
        <taxon>Wolfiporia</taxon>
    </lineage>
</organism>
<dbReference type="Proteomes" id="UP000218811">
    <property type="component" value="Unassembled WGS sequence"/>
</dbReference>
<proteinExistence type="predicted"/>
<protein>
    <recommendedName>
        <fullName evidence="3">Nucleotidyltransferase family protein</fullName>
    </recommendedName>
</protein>
<dbReference type="AlphaFoldDB" id="A0A2H3JFC2"/>
<evidence type="ECO:0000313" key="1">
    <source>
        <dbReference type="EMBL" id="PCH38503.1"/>
    </source>
</evidence>
<accession>A0A2H3JFC2</accession>
<dbReference type="EMBL" id="KB467942">
    <property type="protein sequence ID" value="PCH38503.1"/>
    <property type="molecule type" value="Genomic_DNA"/>
</dbReference>